<evidence type="ECO:0000256" key="2">
    <source>
        <dbReference type="ARBA" id="ARBA00022837"/>
    </source>
</evidence>
<dbReference type="InterPro" id="IPR002048">
    <property type="entry name" value="EF_hand_dom"/>
</dbReference>
<dbReference type="PANTHER" id="PTHR19237">
    <property type="entry name" value="NUCLEOBINDIN"/>
    <property type="match status" value="1"/>
</dbReference>
<sequence>MVWSHIGRLSLFLVALVSHTSAHDDHSHGQVPISDNANWATRHMEEEHHLSFFDAGVFFRLHDFDNTEAWSRDDIARTYGLFDESLASVPQGRRDEIVNRVLALYDTDNSGTVSYDEFIAADARGVQLPDFGLGPGHHGDDEYEYEIHHFEKYHGGDDVKEEDLTHPEDIEHFKKHEKLDMEEWERERQEAWERDGGKVVEGNIPKKFRRGG</sequence>
<dbReference type="InterPro" id="IPR040250">
    <property type="entry name" value="Nucleobindin"/>
</dbReference>
<feature type="region of interest" description="Disordered" evidence="3">
    <location>
        <begin position="190"/>
        <end position="212"/>
    </location>
</feature>
<dbReference type="PANTHER" id="PTHR19237:SF20">
    <property type="entry name" value="NUCLEOBINDIN 1"/>
    <property type="match status" value="1"/>
</dbReference>
<comment type="caution">
    <text evidence="6">The sequence shown here is derived from an EMBL/GenBank/DDBJ whole genome shotgun (WGS) entry which is preliminary data.</text>
</comment>
<dbReference type="GO" id="GO:0005509">
    <property type="term" value="F:calcium ion binding"/>
    <property type="evidence" value="ECO:0007669"/>
    <property type="project" value="InterPro"/>
</dbReference>
<feature type="chain" id="PRO_5040286456" description="EF-hand domain-containing protein" evidence="4">
    <location>
        <begin position="23"/>
        <end position="212"/>
    </location>
</feature>
<proteinExistence type="predicted"/>
<evidence type="ECO:0000256" key="3">
    <source>
        <dbReference type="SAM" id="MobiDB-lite"/>
    </source>
</evidence>
<dbReference type="Gene3D" id="1.10.238.10">
    <property type="entry name" value="EF-hand"/>
    <property type="match status" value="1"/>
</dbReference>
<keyword evidence="1 4" id="KW-0732">Signal</keyword>
<organism evidence="6 7">
    <name type="scientific">Patellaria atrata CBS 101060</name>
    <dbReference type="NCBI Taxonomy" id="1346257"/>
    <lineage>
        <taxon>Eukaryota</taxon>
        <taxon>Fungi</taxon>
        <taxon>Dikarya</taxon>
        <taxon>Ascomycota</taxon>
        <taxon>Pezizomycotina</taxon>
        <taxon>Dothideomycetes</taxon>
        <taxon>Dothideomycetes incertae sedis</taxon>
        <taxon>Patellariales</taxon>
        <taxon>Patellariaceae</taxon>
        <taxon>Patellaria</taxon>
    </lineage>
</organism>
<evidence type="ECO:0000259" key="5">
    <source>
        <dbReference type="PROSITE" id="PS50222"/>
    </source>
</evidence>
<name>A0A9P4SBZ7_9PEZI</name>
<evidence type="ECO:0000256" key="1">
    <source>
        <dbReference type="ARBA" id="ARBA00022729"/>
    </source>
</evidence>
<dbReference type="AlphaFoldDB" id="A0A9P4SBZ7"/>
<gene>
    <name evidence="6" type="ORF">M501DRAFT_1004684</name>
</gene>
<protein>
    <recommendedName>
        <fullName evidence="5">EF-hand domain-containing protein</fullName>
    </recommendedName>
</protein>
<dbReference type="Proteomes" id="UP000799429">
    <property type="component" value="Unassembled WGS sequence"/>
</dbReference>
<feature type="signal peptide" evidence="4">
    <location>
        <begin position="1"/>
        <end position="22"/>
    </location>
</feature>
<evidence type="ECO:0000313" key="6">
    <source>
        <dbReference type="EMBL" id="KAF2838848.1"/>
    </source>
</evidence>
<dbReference type="SUPFAM" id="SSF47473">
    <property type="entry name" value="EF-hand"/>
    <property type="match status" value="1"/>
</dbReference>
<keyword evidence="2" id="KW-0106">Calcium</keyword>
<evidence type="ECO:0000256" key="4">
    <source>
        <dbReference type="SAM" id="SignalP"/>
    </source>
</evidence>
<dbReference type="PROSITE" id="PS50222">
    <property type="entry name" value="EF_HAND_2"/>
    <property type="match status" value="1"/>
</dbReference>
<evidence type="ECO:0000313" key="7">
    <source>
        <dbReference type="Proteomes" id="UP000799429"/>
    </source>
</evidence>
<dbReference type="EMBL" id="MU006096">
    <property type="protein sequence ID" value="KAF2838848.1"/>
    <property type="molecule type" value="Genomic_DNA"/>
</dbReference>
<dbReference type="InterPro" id="IPR011992">
    <property type="entry name" value="EF-hand-dom_pair"/>
</dbReference>
<accession>A0A9P4SBZ7</accession>
<dbReference type="GO" id="GO:0005793">
    <property type="term" value="C:endoplasmic reticulum-Golgi intermediate compartment"/>
    <property type="evidence" value="ECO:0007669"/>
    <property type="project" value="TreeGrafter"/>
</dbReference>
<dbReference type="PROSITE" id="PS00018">
    <property type="entry name" value="EF_HAND_1"/>
    <property type="match status" value="1"/>
</dbReference>
<reference evidence="6" key="1">
    <citation type="journal article" date="2020" name="Stud. Mycol.">
        <title>101 Dothideomycetes genomes: a test case for predicting lifestyles and emergence of pathogens.</title>
        <authorList>
            <person name="Haridas S."/>
            <person name="Albert R."/>
            <person name="Binder M."/>
            <person name="Bloem J."/>
            <person name="Labutti K."/>
            <person name="Salamov A."/>
            <person name="Andreopoulos B."/>
            <person name="Baker S."/>
            <person name="Barry K."/>
            <person name="Bills G."/>
            <person name="Bluhm B."/>
            <person name="Cannon C."/>
            <person name="Castanera R."/>
            <person name="Culley D."/>
            <person name="Daum C."/>
            <person name="Ezra D."/>
            <person name="Gonzalez J."/>
            <person name="Henrissat B."/>
            <person name="Kuo A."/>
            <person name="Liang C."/>
            <person name="Lipzen A."/>
            <person name="Lutzoni F."/>
            <person name="Magnuson J."/>
            <person name="Mondo S."/>
            <person name="Nolan M."/>
            <person name="Ohm R."/>
            <person name="Pangilinan J."/>
            <person name="Park H.-J."/>
            <person name="Ramirez L."/>
            <person name="Alfaro M."/>
            <person name="Sun H."/>
            <person name="Tritt A."/>
            <person name="Yoshinaga Y."/>
            <person name="Zwiers L.-H."/>
            <person name="Turgeon B."/>
            <person name="Goodwin S."/>
            <person name="Spatafora J."/>
            <person name="Crous P."/>
            <person name="Grigoriev I."/>
        </authorList>
    </citation>
    <scope>NUCLEOTIDE SEQUENCE</scope>
    <source>
        <strain evidence="6">CBS 101060</strain>
    </source>
</reference>
<keyword evidence="7" id="KW-1185">Reference proteome</keyword>
<feature type="domain" description="EF-hand" evidence="5">
    <location>
        <begin position="93"/>
        <end position="128"/>
    </location>
</feature>
<dbReference type="InterPro" id="IPR018247">
    <property type="entry name" value="EF_Hand_1_Ca_BS"/>
</dbReference>
<dbReference type="OrthoDB" id="289247at2759"/>